<evidence type="ECO:0000259" key="7">
    <source>
        <dbReference type="PROSITE" id="PS51846"/>
    </source>
</evidence>
<sequence length="421" mass="46704">MTAAEEILPWLPAMLLLILSSAFFSGSEAALFSLQPQDRRRLKARKVDGPRIERLLLDPERLLSAVLFWNLIINMAYFGIVSIAGKRLESIGEASFAVGFTLFSLLMIIFFSEMLPKSLAVKNPTTFAVWVARPLAISIRIVSPGLPLLKFANRVAQRIIWPAFQPERELEIEDIDRAIRLSAPDAAFADRERLLLRRLVSLADVRVDEWMRPRSEYQIHQFPLSSEALQTAIDEGGYLFIGDGSEDEISGAIAVRWLRPSQMDDLAGAMEAPLIVPWSTNVANVFDELCRENRDIAAVVNEYGEIIGVISIDDVLESMVTQPDLAASSDDSSPDSPPEVAFPLRIDGSMSARELAILLNVEPPTGRNVTVAGLIQTLTRRIPRLGDLCDWNDHRLEVVEESEKGKVEIEVTQNKAGESGA</sequence>
<proteinExistence type="predicted"/>
<dbReference type="SUPFAM" id="SSF54631">
    <property type="entry name" value="CBS-domain pair"/>
    <property type="match status" value="1"/>
</dbReference>
<keyword evidence="2 3" id="KW-0129">CBS domain</keyword>
<dbReference type="SMART" id="SM01091">
    <property type="entry name" value="CorC_HlyC"/>
    <property type="match status" value="1"/>
</dbReference>
<feature type="transmembrane region" description="Helical" evidence="5">
    <location>
        <begin position="96"/>
        <end position="115"/>
    </location>
</feature>
<dbReference type="PROSITE" id="PS51371">
    <property type="entry name" value="CBS"/>
    <property type="match status" value="1"/>
</dbReference>
<keyword evidence="9" id="KW-1185">Reference proteome</keyword>
<evidence type="ECO:0000256" key="1">
    <source>
        <dbReference type="ARBA" id="ARBA00022737"/>
    </source>
</evidence>
<dbReference type="GO" id="GO:0050660">
    <property type="term" value="F:flavin adenine dinucleotide binding"/>
    <property type="evidence" value="ECO:0007669"/>
    <property type="project" value="InterPro"/>
</dbReference>
<dbReference type="Pfam" id="PF01595">
    <property type="entry name" value="CNNM"/>
    <property type="match status" value="1"/>
</dbReference>
<evidence type="ECO:0000256" key="2">
    <source>
        <dbReference type="ARBA" id="ARBA00023122"/>
    </source>
</evidence>
<keyword evidence="4 5" id="KW-0472">Membrane</keyword>
<organism evidence="8 9">
    <name type="scientific">Rosistilla oblonga</name>
    <dbReference type="NCBI Taxonomy" id="2527990"/>
    <lineage>
        <taxon>Bacteria</taxon>
        <taxon>Pseudomonadati</taxon>
        <taxon>Planctomycetota</taxon>
        <taxon>Planctomycetia</taxon>
        <taxon>Pirellulales</taxon>
        <taxon>Pirellulaceae</taxon>
        <taxon>Rosistilla</taxon>
    </lineage>
</organism>
<accession>A0A518IP34</accession>
<dbReference type="RefSeq" id="WP_145282525.1">
    <property type="nucleotide sequence ID" value="NZ_CP036318.1"/>
</dbReference>
<keyword evidence="1" id="KW-0677">Repeat</keyword>
<dbReference type="PANTHER" id="PTHR22777:SF17">
    <property type="entry name" value="UPF0053 PROTEIN SLL0260"/>
    <property type="match status" value="1"/>
</dbReference>
<dbReference type="GO" id="GO:0005886">
    <property type="term" value="C:plasma membrane"/>
    <property type="evidence" value="ECO:0007669"/>
    <property type="project" value="TreeGrafter"/>
</dbReference>
<evidence type="ECO:0000256" key="4">
    <source>
        <dbReference type="PROSITE-ProRule" id="PRU01193"/>
    </source>
</evidence>
<dbReference type="InterPro" id="IPR036318">
    <property type="entry name" value="FAD-bd_PCMH-like_sf"/>
</dbReference>
<dbReference type="PANTHER" id="PTHR22777">
    <property type="entry name" value="HEMOLYSIN-RELATED"/>
    <property type="match status" value="1"/>
</dbReference>
<evidence type="ECO:0000313" key="8">
    <source>
        <dbReference type="EMBL" id="QDV54840.1"/>
    </source>
</evidence>
<feature type="domain" description="CNNM transmembrane" evidence="7">
    <location>
        <begin position="3"/>
        <end position="185"/>
    </location>
</feature>
<dbReference type="SUPFAM" id="SSF56176">
    <property type="entry name" value="FAD-binding/transporter-associated domain-like"/>
    <property type="match status" value="1"/>
</dbReference>
<dbReference type="InterPro" id="IPR016169">
    <property type="entry name" value="FAD-bd_PCMH_sub2"/>
</dbReference>
<evidence type="ECO:0000256" key="3">
    <source>
        <dbReference type="PROSITE-ProRule" id="PRU00703"/>
    </source>
</evidence>
<feature type="transmembrane region" description="Helical" evidence="5">
    <location>
        <begin position="62"/>
        <end position="84"/>
    </location>
</feature>
<feature type="domain" description="CBS" evidence="6">
    <location>
        <begin position="269"/>
        <end position="325"/>
    </location>
</feature>
<dbReference type="InterPro" id="IPR002550">
    <property type="entry name" value="CNNM"/>
</dbReference>
<name>A0A518IP34_9BACT</name>
<dbReference type="AlphaFoldDB" id="A0A518IP34"/>
<reference evidence="8 9" key="1">
    <citation type="submission" date="2019-02" db="EMBL/GenBank/DDBJ databases">
        <title>Deep-cultivation of Planctomycetes and their phenomic and genomic characterization uncovers novel biology.</title>
        <authorList>
            <person name="Wiegand S."/>
            <person name="Jogler M."/>
            <person name="Boedeker C."/>
            <person name="Pinto D."/>
            <person name="Vollmers J."/>
            <person name="Rivas-Marin E."/>
            <person name="Kohn T."/>
            <person name="Peeters S.H."/>
            <person name="Heuer A."/>
            <person name="Rast P."/>
            <person name="Oberbeckmann S."/>
            <person name="Bunk B."/>
            <person name="Jeske O."/>
            <person name="Meyerdierks A."/>
            <person name="Storesund J.E."/>
            <person name="Kallscheuer N."/>
            <person name="Luecker S."/>
            <person name="Lage O.M."/>
            <person name="Pohl T."/>
            <person name="Merkel B.J."/>
            <person name="Hornburger P."/>
            <person name="Mueller R.-W."/>
            <person name="Bruemmer F."/>
            <person name="Labrenz M."/>
            <person name="Spormann A.M."/>
            <person name="Op den Camp H."/>
            <person name="Overmann J."/>
            <person name="Amann R."/>
            <person name="Jetten M.S.M."/>
            <person name="Mascher T."/>
            <person name="Medema M.H."/>
            <person name="Devos D.P."/>
            <person name="Kaster A.-K."/>
            <person name="Ovreas L."/>
            <person name="Rohde M."/>
            <person name="Galperin M.Y."/>
            <person name="Jogler C."/>
        </authorList>
    </citation>
    <scope>NUCLEOTIDE SEQUENCE [LARGE SCALE GENOMIC DNA]</scope>
    <source>
        <strain evidence="8 9">Mal33</strain>
    </source>
</reference>
<dbReference type="InterPro" id="IPR005170">
    <property type="entry name" value="Transptr-assoc_dom"/>
</dbReference>
<keyword evidence="4 5" id="KW-0812">Transmembrane</keyword>
<dbReference type="Gene3D" id="3.30.465.10">
    <property type="match status" value="1"/>
</dbReference>
<dbReference type="Pfam" id="PF03471">
    <property type="entry name" value="CorC_HlyC"/>
    <property type="match status" value="1"/>
</dbReference>
<dbReference type="PROSITE" id="PS51846">
    <property type="entry name" value="CNNM"/>
    <property type="match status" value="1"/>
</dbReference>
<evidence type="ECO:0000313" key="9">
    <source>
        <dbReference type="Proteomes" id="UP000316770"/>
    </source>
</evidence>
<dbReference type="Proteomes" id="UP000316770">
    <property type="component" value="Chromosome"/>
</dbReference>
<dbReference type="InterPro" id="IPR046342">
    <property type="entry name" value="CBS_dom_sf"/>
</dbReference>
<dbReference type="InterPro" id="IPR000644">
    <property type="entry name" value="CBS_dom"/>
</dbReference>
<gene>
    <name evidence="8" type="ORF">Mal33_08050</name>
</gene>
<keyword evidence="4 5" id="KW-1133">Transmembrane helix</keyword>
<evidence type="ECO:0000259" key="6">
    <source>
        <dbReference type="PROSITE" id="PS51371"/>
    </source>
</evidence>
<evidence type="ECO:0008006" key="10">
    <source>
        <dbReference type="Google" id="ProtNLM"/>
    </source>
</evidence>
<evidence type="ECO:0000256" key="5">
    <source>
        <dbReference type="SAM" id="Phobius"/>
    </source>
</evidence>
<protein>
    <recommendedName>
        <fullName evidence="10">Magnesium and cobalt efflux protein CorC</fullName>
    </recommendedName>
</protein>
<dbReference type="EMBL" id="CP036318">
    <property type="protein sequence ID" value="QDV54840.1"/>
    <property type="molecule type" value="Genomic_DNA"/>
</dbReference>
<dbReference type="Gene3D" id="3.10.580.10">
    <property type="entry name" value="CBS-domain"/>
    <property type="match status" value="1"/>
</dbReference>